<accession>A0A6I6IR40</accession>
<organism evidence="1 2">
    <name type="scientific">Roseovarius faecimaris</name>
    <dbReference type="NCBI Taxonomy" id="2494550"/>
    <lineage>
        <taxon>Bacteria</taxon>
        <taxon>Pseudomonadati</taxon>
        <taxon>Pseudomonadota</taxon>
        <taxon>Alphaproteobacteria</taxon>
        <taxon>Rhodobacterales</taxon>
        <taxon>Roseobacteraceae</taxon>
        <taxon>Roseovarius</taxon>
    </lineage>
</organism>
<evidence type="ECO:0000313" key="2">
    <source>
        <dbReference type="Proteomes" id="UP000428330"/>
    </source>
</evidence>
<protein>
    <submittedName>
        <fullName evidence="1">Uncharacterized protein</fullName>
    </submittedName>
</protein>
<dbReference type="RefSeq" id="WP_157708230.1">
    <property type="nucleotide sequence ID" value="NZ_CP034348.1"/>
</dbReference>
<dbReference type="KEGG" id="rom:EI983_15255"/>
<name>A0A6I6IR40_9RHOB</name>
<keyword evidence="2" id="KW-1185">Reference proteome</keyword>
<evidence type="ECO:0000313" key="1">
    <source>
        <dbReference type="EMBL" id="QGX99549.1"/>
    </source>
</evidence>
<sequence length="132" mass="15044">MRPNRHPADEIGDIRRDIKALKAREAALRKLLLHGPEEVCGEAHQVSLHRSRRRVLCREKLPAAVLNNPAYWEERETVTVVCRPLTTRAPDPAPAPALVLRATRPGDPVEDWETAEFEVIEREEPPRRHAAM</sequence>
<gene>
    <name evidence="1" type="ORF">EI983_15255</name>
</gene>
<dbReference type="AlphaFoldDB" id="A0A6I6IR40"/>
<dbReference type="OrthoDB" id="7689895at2"/>
<dbReference type="Proteomes" id="UP000428330">
    <property type="component" value="Chromosome"/>
</dbReference>
<reference evidence="2" key="1">
    <citation type="submission" date="2018-12" db="EMBL/GenBank/DDBJ databases">
        <title>Complete genome sequence of Roseovarius sp. MME-070.</title>
        <authorList>
            <person name="Nam Y.-D."/>
            <person name="Kang J."/>
            <person name="Chung W.-H."/>
            <person name="Park Y.S."/>
        </authorList>
    </citation>
    <scope>NUCLEOTIDE SEQUENCE [LARGE SCALE GENOMIC DNA]</scope>
    <source>
        <strain evidence="2">MME-070</strain>
    </source>
</reference>
<proteinExistence type="predicted"/>
<dbReference type="EMBL" id="CP034348">
    <property type="protein sequence ID" value="QGX99549.1"/>
    <property type="molecule type" value="Genomic_DNA"/>
</dbReference>